<name>A0A0F0GT96_LENAE</name>
<gene>
    <name evidence="1" type="ORF">UK23_28865</name>
</gene>
<dbReference type="STRING" id="68170.GCA_000974445_09092"/>
<dbReference type="Proteomes" id="UP000033393">
    <property type="component" value="Unassembled WGS sequence"/>
</dbReference>
<dbReference type="EMBL" id="JYJG01000240">
    <property type="protein sequence ID" value="KJK44623.1"/>
    <property type="molecule type" value="Genomic_DNA"/>
</dbReference>
<dbReference type="PATRIC" id="fig|68170.10.peg.7345"/>
<organism evidence="1 2">
    <name type="scientific">Lentzea aerocolonigenes</name>
    <name type="common">Lechevalieria aerocolonigenes</name>
    <name type="synonym">Saccharothrix aerocolonigenes</name>
    <dbReference type="NCBI Taxonomy" id="68170"/>
    <lineage>
        <taxon>Bacteria</taxon>
        <taxon>Bacillati</taxon>
        <taxon>Actinomycetota</taxon>
        <taxon>Actinomycetes</taxon>
        <taxon>Pseudonocardiales</taxon>
        <taxon>Pseudonocardiaceae</taxon>
        <taxon>Lentzea</taxon>
    </lineage>
</organism>
<comment type="caution">
    <text evidence="1">The sequence shown here is derived from an EMBL/GenBank/DDBJ whole genome shotgun (WGS) entry which is preliminary data.</text>
</comment>
<proteinExistence type="predicted"/>
<evidence type="ECO:0000313" key="1">
    <source>
        <dbReference type="EMBL" id="KJK44623.1"/>
    </source>
</evidence>
<evidence type="ECO:0000313" key="2">
    <source>
        <dbReference type="Proteomes" id="UP000033393"/>
    </source>
</evidence>
<accession>A0A0F0GT96</accession>
<dbReference type="RefSeq" id="WP_045314816.1">
    <property type="nucleotide sequence ID" value="NZ_JYJG01000240.1"/>
</dbReference>
<keyword evidence="2" id="KW-1185">Reference proteome</keyword>
<protein>
    <submittedName>
        <fullName evidence="1">Uncharacterized protein</fullName>
    </submittedName>
</protein>
<reference evidence="1 2" key="1">
    <citation type="submission" date="2015-02" db="EMBL/GenBank/DDBJ databases">
        <authorList>
            <person name="Ju K.-S."/>
            <person name="Doroghazi J.R."/>
            <person name="Metcalf W."/>
        </authorList>
    </citation>
    <scope>NUCLEOTIDE SEQUENCE [LARGE SCALE GENOMIC DNA]</scope>
    <source>
        <strain evidence="1 2">NRRL B-16140</strain>
    </source>
</reference>
<dbReference type="AlphaFoldDB" id="A0A0F0GT96"/>
<sequence>MGLACAAFISYSHATDHALGPVAAALARAVRRRFCADSPPIPETEWRQYLPDIPYDPPCA</sequence>